<comment type="caution">
    <text evidence="2">The sequence shown here is derived from an EMBL/GenBank/DDBJ whole genome shotgun (WGS) entry which is preliminary data.</text>
</comment>
<protein>
    <submittedName>
        <fullName evidence="2">DUF4198 domain-containing protein</fullName>
    </submittedName>
</protein>
<reference evidence="2 3" key="2">
    <citation type="submission" date="2018-12" db="EMBL/GenBank/DDBJ databases">
        <title>Simiduia agarivorans gen. nov., sp. nov., a marine, agarolytic bacterium isolated from shallow coastal water from Keelung, Taiwan.</title>
        <authorList>
            <person name="Shieh W.Y."/>
        </authorList>
    </citation>
    <scope>NUCLEOTIDE SEQUENCE [LARGE SCALE GENOMIC DNA]</scope>
    <source>
        <strain evidence="2 3">GTF-13</strain>
    </source>
</reference>
<dbReference type="Pfam" id="PF10670">
    <property type="entry name" value="DUF4198"/>
    <property type="match status" value="1"/>
</dbReference>
<evidence type="ECO:0000313" key="3">
    <source>
        <dbReference type="Proteomes" id="UP000280792"/>
    </source>
</evidence>
<accession>A0A3P3VJZ1</accession>
<keyword evidence="3" id="KW-1185">Reference proteome</keyword>
<gene>
    <name evidence="2" type="ORF">D0544_14395</name>
</gene>
<feature type="signal peptide" evidence="1">
    <location>
        <begin position="1"/>
        <end position="22"/>
    </location>
</feature>
<dbReference type="AlphaFoldDB" id="A0A3P3VJZ1"/>
<evidence type="ECO:0000313" key="2">
    <source>
        <dbReference type="EMBL" id="RRJ83030.1"/>
    </source>
</evidence>
<reference evidence="2 3" key="1">
    <citation type="submission" date="2018-08" db="EMBL/GenBank/DDBJ databases">
        <authorList>
            <person name="Khan S.A."/>
        </authorList>
    </citation>
    <scope>NUCLEOTIDE SEQUENCE [LARGE SCALE GENOMIC DNA]</scope>
    <source>
        <strain evidence="2 3">GTF-13</strain>
    </source>
</reference>
<feature type="chain" id="PRO_5018223685" evidence="1">
    <location>
        <begin position="23"/>
        <end position="259"/>
    </location>
</feature>
<dbReference type="InterPro" id="IPR019613">
    <property type="entry name" value="DUF4198"/>
</dbReference>
<name>A0A3P3VJZ1_9GAMM</name>
<organism evidence="2 3">
    <name type="scientific">Aestuariirhabdus litorea</name>
    <dbReference type="NCBI Taxonomy" id="2528527"/>
    <lineage>
        <taxon>Bacteria</taxon>
        <taxon>Pseudomonadati</taxon>
        <taxon>Pseudomonadota</taxon>
        <taxon>Gammaproteobacteria</taxon>
        <taxon>Oceanospirillales</taxon>
        <taxon>Aestuariirhabdaceae</taxon>
        <taxon>Aestuariirhabdus</taxon>
    </lineage>
</organism>
<sequence>MQQPFIRGLILGTLLLSGSALAHFQTLIPSTDIVERPDQRELQLDLRFTHPMSQGPAMEMAEPERFGVLTDTGPEDLLPSLEPYQVDGQRAFRSRYAIRRPGDHLFYLQPAPYWEPAEGVMIVHYTKVLVDAYAGEPGWEQAVGFPVEIEPLVAPYGLWQGNLFTGVVRKNGQPVPFARVEVEWLNDGSLPPPPDPLVTQQLRADANGTFSYSMPFAGWWGFAALIEADRPLPGPDGQPVGVEEGGVIWVQAHPLPVRP</sequence>
<keyword evidence="1" id="KW-0732">Signal</keyword>
<dbReference type="RefSeq" id="WP_125017318.1">
    <property type="nucleotide sequence ID" value="NZ_QWEZ01000002.1"/>
</dbReference>
<evidence type="ECO:0000256" key="1">
    <source>
        <dbReference type="SAM" id="SignalP"/>
    </source>
</evidence>
<dbReference type="EMBL" id="QWEZ01000002">
    <property type="protein sequence ID" value="RRJ83030.1"/>
    <property type="molecule type" value="Genomic_DNA"/>
</dbReference>
<proteinExistence type="predicted"/>
<dbReference type="Proteomes" id="UP000280792">
    <property type="component" value="Unassembled WGS sequence"/>
</dbReference>